<feature type="region of interest" description="Disordered" evidence="1">
    <location>
        <begin position="93"/>
        <end position="141"/>
    </location>
</feature>
<dbReference type="SUPFAM" id="SSF81995">
    <property type="entry name" value="beta-sandwich domain of Sec23/24"/>
    <property type="match status" value="1"/>
</dbReference>
<dbReference type="Pfam" id="PF06830">
    <property type="entry name" value="Root_cap"/>
    <property type="match status" value="1"/>
</dbReference>
<name>A0AAW1NCV5_SAPOF</name>
<feature type="compositionally biased region" description="Pro residues" evidence="1">
    <location>
        <begin position="93"/>
        <end position="140"/>
    </location>
</feature>
<evidence type="ECO:0000256" key="2">
    <source>
        <dbReference type="SAM" id="SignalP"/>
    </source>
</evidence>
<protein>
    <recommendedName>
        <fullName evidence="5">Root cap</fullName>
    </recommendedName>
</protein>
<evidence type="ECO:0008006" key="5">
    <source>
        <dbReference type="Google" id="ProtNLM"/>
    </source>
</evidence>
<keyword evidence="4" id="KW-1185">Reference proteome</keyword>
<reference evidence="3" key="1">
    <citation type="submission" date="2024-03" db="EMBL/GenBank/DDBJ databases">
        <title>WGS assembly of Saponaria officinalis var. Norfolk2.</title>
        <authorList>
            <person name="Jenkins J."/>
            <person name="Shu S."/>
            <person name="Grimwood J."/>
            <person name="Barry K."/>
            <person name="Goodstein D."/>
            <person name="Schmutz J."/>
            <person name="Leebens-Mack J."/>
            <person name="Osbourn A."/>
        </authorList>
    </citation>
    <scope>NUCLEOTIDE SEQUENCE [LARGE SCALE GENOMIC DNA]</scope>
    <source>
        <strain evidence="3">JIC</strain>
    </source>
</reference>
<dbReference type="InterPro" id="IPR009646">
    <property type="entry name" value="Root_cap"/>
</dbReference>
<dbReference type="AlphaFoldDB" id="A0AAW1NCV5"/>
<comment type="caution">
    <text evidence="3">The sequence shown here is derived from an EMBL/GenBank/DDBJ whole genome shotgun (WGS) entry which is preliminary data.</text>
</comment>
<proteinExistence type="predicted"/>
<gene>
    <name evidence="3" type="ORF">RND81_01G061100</name>
</gene>
<evidence type="ECO:0000313" key="4">
    <source>
        <dbReference type="Proteomes" id="UP001443914"/>
    </source>
</evidence>
<feature type="signal peptide" evidence="2">
    <location>
        <begin position="1"/>
        <end position="21"/>
    </location>
</feature>
<dbReference type="PRINTS" id="PR01217">
    <property type="entry name" value="PRICHEXTENSN"/>
</dbReference>
<dbReference type="PANTHER" id="PTHR31656">
    <property type="entry name" value="ROOT CAP DOMAIN-CONTAINING PROTEIN"/>
    <property type="match status" value="1"/>
</dbReference>
<evidence type="ECO:0000313" key="3">
    <source>
        <dbReference type="EMBL" id="KAK9755942.1"/>
    </source>
</evidence>
<keyword evidence="2" id="KW-0732">Signal</keyword>
<organism evidence="3 4">
    <name type="scientific">Saponaria officinalis</name>
    <name type="common">Common soapwort</name>
    <name type="synonym">Lychnis saponaria</name>
    <dbReference type="NCBI Taxonomy" id="3572"/>
    <lineage>
        <taxon>Eukaryota</taxon>
        <taxon>Viridiplantae</taxon>
        <taxon>Streptophyta</taxon>
        <taxon>Embryophyta</taxon>
        <taxon>Tracheophyta</taxon>
        <taxon>Spermatophyta</taxon>
        <taxon>Magnoliopsida</taxon>
        <taxon>eudicotyledons</taxon>
        <taxon>Gunneridae</taxon>
        <taxon>Pentapetalae</taxon>
        <taxon>Caryophyllales</taxon>
        <taxon>Caryophyllaceae</taxon>
        <taxon>Caryophylleae</taxon>
        <taxon>Saponaria</taxon>
    </lineage>
</organism>
<evidence type="ECO:0000256" key="1">
    <source>
        <dbReference type="SAM" id="MobiDB-lite"/>
    </source>
</evidence>
<sequence>MKCTMVVTILLIVAISLLAEADDHDYPKGPKDDKLYPKTKKVKCKDKYSPCYKEDLYCPESCPKSCWVDCNSCQPICDAVYTPPSPVYTPPPPVYTPPPPPSTPTTPYPPPSPTPSPPSPSPPTTPYPPHSPPAVTPSPPASAVNPKHARCKNKNYPDCYFRQFTCPEGCADSCQVDCVTCRPVCDCNKPGAVCQDPRFVGADGLTFYFHGIKDQDFCLVSDPNLHINAHFIGKRNANMGRDFTWVQSLGILFNTHKLYIGARKTATWNDALDRLTLSFDGQPIELHESEGATWESSNDNDGLRVTRSKATNAVEIVLKNKFKIKAVVVPITEKDSMIHKYGITQEDCFAHLDLSFKFYSLSGEVNGVLGQTYASNYVSRVKVGNGMSVLGGEREFHSSSLFATDCAVARFNGNEGSSEEIDFADLNCASGISGRGVVCKR</sequence>
<dbReference type="EMBL" id="JBDFQZ010000001">
    <property type="protein sequence ID" value="KAK9755942.1"/>
    <property type="molecule type" value="Genomic_DNA"/>
</dbReference>
<feature type="chain" id="PRO_5043855997" description="Root cap" evidence="2">
    <location>
        <begin position="22"/>
        <end position="441"/>
    </location>
</feature>
<dbReference type="Proteomes" id="UP001443914">
    <property type="component" value="Unassembled WGS sequence"/>
</dbReference>
<accession>A0AAW1NCV5</accession>